<organism evidence="1 2">
    <name type="scientific">Riccia fluitans</name>
    <dbReference type="NCBI Taxonomy" id="41844"/>
    <lineage>
        <taxon>Eukaryota</taxon>
        <taxon>Viridiplantae</taxon>
        <taxon>Streptophyta</taxon>
        <taxon>Embryophyta</taxon>
        <taxon>Marchantiophyta</taxon>
        <taxon>Marchantiopsida</taxon>
        <taxon>Marchantiidae</taxon>
        <taxon>Marchantiales</taxon>
        <taxon>Ricciaceae</taxon>
        <taxon>Riccia</taxon>
    </lineage>
</organism>
<gene>
    <name evidence="1" type="ORF">R1flu_018808</name>
</gene>
<reference evidence="1 2" key="1">
    <citation type="submission" date="2024-09" db="EMBL/GenBank/DDBJ databases">
        <title>Chromosome-scale assembly of Riccia fluitans.</title>
        <authorList>
            <person name="Paukszto L."/>
            <person name="Sawicki J."/>
            <person name="Karawczyk K."/>
            <person name="Piernik-Szablinska J."/>
            <person name="Szczecinska M."/>
            <person name="Mazdziarz M."/>
        </authorList>
    </citation>
    <scope>NUCLEOTIDE SEQUENCE [LARGE SCALE GENOMIC DNA]</scope>
    <source>
        <strain evidence="1">Rf_01</strain>
        <tissue evidence="1">Aerial parts of the thallus</tissue>
    </source>
</reference>
<sequence length="70" mass="8073">MVADEKRLLLLHGKESCGKSFSRQKRDGMETVSVCSSEQAWMSALRGGQNLGRRWIENRRWVEHTKRAAL</sequence>
<name>A0ABD1ZH84_9MARC</name>
<evidence type="ECO:0000313" key="2">
    <source>
        <dbReference type="Proteomes" id="UP001605036"/>
    </source>
</evidence>
<evidence type="ECO:0000313" key="1">
    <source>
        <dbReference type="EMBL" id="KAL2650680.1"/>
    </source>
</evidence>
<keyword evidence="2" id="KW-1185">Reference proteome</keyword>
<comment type="caution">
    <text evidence="1">The sequence shown here is derived from an EMBL/GenBank/DDBJ whole genome shotgun (WGS) entry which is preliminary data.</text>
</comment>
<proteinExistence type="predicted"/>
<dbReference type="Proteomes" id="UP001605036">
    <property type="component" value="Unassembled WGS sequence"/>
</dbReference>
<protein>
    <submittedName>
        <fullName evidence="1">Uncharacterized protein</fullName>
    </submittedName>
</protein>
<accession>A0ABD1ZH84</accession>
<dbReference type="EMBL" id="JBHFFA010000001">
    <property type="protein sequence ID" value="KAL2650680.1"/>
    <property type="molecule type" value="Genomic_DNA"/>
</dbReference>
<dbReference type="AlphaFoldDB" id="A0ABD1ZH84"/>